<keyword evidence="3" id="KW-1185">Reference proteome</keyword>
<evidence type="ECO:0000313" key="3">
    <source>
        <dbReference type="Proteomes" id="UP000033423"/>
    </source>
</evidence>
<name>A0A0F3GPM1_9BACT</name>
<dbReference type="EMBL" id="LACI01001710">
    <property type="protein sequence ID" value="KJU83831.1"/>
    <property type="molecule type" value="Genomic_DNA"/>
</dbReference>
<accession>A0A0F3GPM1</accession>
<reference evidence="2 3" key="1">
    <citation type="submission" date="2015-02" db="EMBL/GenBank/DDBJ databases">
        <title>Single-cell genomics of uncultivated deep-branching MTB reveals a conserved set of magnetosome genes.</title>
        <authorList>
            <person name="Kolinko S."/>
            <person name="Richter M."/>
            <person name="Glockner F.O."/>
            <person name="Brachmann A."/>
            <person name="Schuler D."/>
        </authorList>
    </citation>
    <scope>NUCLEOTIDE SEQUENCE [LARGE SCALE GENOMIC DNA]</scope>
    <source>
        <strain evidence="2">TM-1</strain>
    </source>
</reference>
<keyword evidence="1" id="KW-0812">Transmembrane</keyword>
<dbReference type="Proteomes" id="UP000033423">
    <property type="component" value="Unassembled WGS sequence"/>
</dbReference>
<proteinExistence type="predicted"/>
<feature type="transmembrane region" description="Helical" evidence="1">
    <location>
        <begin position="20"/>
        <end position="42"/>
    </location>
</feature>
<keyword evidence="1" id="KW-1133">Transmembrane helix</keyword>
<evidence type="ECO:0000256" key="1">
    <source>
        <dbReference type="SAM" id="Phobius"/>
    </source>
</evidence>
<keyword evidence="1" id="KW-0472">Membrane</keyword>
<dbReference type="AlphaFoldDB" id="A0A0F3GPM1"/>
<comment type="caution">
    <text evidence="2">The sequence shown here is derived from an EMBL/GenBank/DDBJ whole genome shotgun (WGS) entry which is preliminary data.</text>
</comment>
<organism evidence="2 3">
    <name type="scientific">Candidatus Magnetobacterium bavaricum</name>
    <dbReference type="NCBI Taxonomy" id="29290"/>
    <lineage>
        <taxon>Bacteria</taxon>
        <taxon>Pseudomonadati</taxon>
        <taxon>Nitrospirota</taxon>
        <taxon>Thermodesulfovibrionia</taxon>
        <taxon>Thermodesulfovibrionales</taxon>
        <taxon>Candidatus Magnetobacteriaceae</taxon>
        <taxon>Candidatus Magnetobacterium</taxon>
    </lineage>
</organism>
<sequence length="118" mass="13310">MFRARASIAFCKRFINTCSSWLALPATCGKAGSTFLVRVMFLSRIRSPMSRRLLRKTKSMSVGSISTSSRRPKVRRCWIISTILLTCLYDTMASFLSASVSRPPCLISRINPCRKLLI</sequence>
<protein>
    <submittedName>
        <fullName evidence="2">Uncharacterized protein</fullName>
    </submittedName>
</protein>
<evidence type="ECO:0000313" key="2">
    <source>
        <dbReference type="EMBL" id="KJU83831.1"/>
    </source>
</evidence>
<gene>
    <name evidence="2" type="ORF">MBAV_003974</name>
</gene>